<keyword evidence="2 4" id="KW-0560">Oxidoreductase</keyword>
<dbReference type="AlphaFoldDB" id="A6EZI4"/>
<evidence type="ECO:0000313" key="8">
    <source>
        <dbReference type="Proteomes" id="UP000005856"/>
    </source>
</evidence>
<protein>
    <recommendedName>
        <fullName evidence="4">N-succinylglutamate 5-semialdehyde dehydrogenase</fullName>
        <ecNumber evidence="4">1.2.1.71</ecNumber>
    </recommendedName>
    <alternativeName>
        <fullName evidence="4">Succinylglutamic semialdehyde dehydrogenase</fullName>
        <shortName evidence="4">SGSD</shortName>
    </alternativeName>
</protein>
<dbReference type="GO" id="GO:0043824">
    <property type="term" value="F:succinylglutamate-semialdehyde dehydrogenase activity"/>
    <property type="evidence" value="ECO:0007669"/>
    <property type="project" value="UniProtKB-EC"/>
</dbReference>
<dbReference type="Gene3D" id="3.40.605.10">
    <property type="entry name" value="Aldehyde Dehydrogenase, Chain A, domain 1"/>
    <property type="match status" value="1"/>
</dbReference>
<dbReference type="UniPathway" id="UPA00185">
    <property type="reaction ID" value="UER00282"/>
</dbReference>
<evidence type="ECO:0000259" key="6">
    <source>
        <dbReference type="Pfam" id="PF00171"/>
    </source>
</evidence>
<dbReference type="SUPFAM" id="SSF53720">
    <property type="entry name" value="ALDH-like"/>
    <property type="match status" value="1"/>
</dbReference>
<dbReference type="InterPro" id="IPR016163">
    <property type="entry name" value="Ald_DH_C"/>
</dbReference>
<evidence type="ECO:0000256" key="4">
    <source>
        <dbReference type="HAMAP-Rule" id="MF_01174"/>
    </source>
</evidence>
<dbReference type="Gene3D" id="3.40.309.10">
    <property type="entry name" value="Aldehyde Dehydrogenase, Chain A, domain 2"/>
    <property type="match status" value="1"/>
</dbReference>
<dbReference type="PROSITE" id="PS00687">
    <property type="entry name" value="ALDEHYDE_DEHYDR_GLU"/>
    <property type="match status" value="1"/>
</dbReference>
<keyword evidence="3 4" id="KW-0520">NAD</keyword>
<comment type="function">
    <text evidence="4">Catalyzes the NAD-dependent reduction of succinylglutamate semialdehyde into succinylglutamate.</text>
</comment>
<keyword evidence="8" id="KW-1185">Reference proteome</keyword>
<dbReference type="InterPro" id="IPR017649">
    <property type="entry name" value="SuccinylGlu_semiald_DH_AstD"/>
</dbReference>
<dbReference type="EC" id="1.2.1.71" evidence="4"/>
<feature type="active site" evidence="4">
    <location>
        <position position="284"/>
    </location>
</feature>
<reference evidence="7 8" key="1">
    <citation type="submission" date="2007-06" db="EMBL/GenBank/DDBJ databases">
        <authorList>
            <person name="Green D."/>
            <person name="Ferriera S."/>
            <person name="Johnson J."/>
            <person name="Kravitz S."/>
            <person name="Beeson K."/>
            <person name="Sutton G."/>
            <person name="Rogers Y.-H."/>
            <person name="Friedman R."/>
            <person name="Frazier M."/>
            <person name="Venter J.C."/>
        </authorList>
    </citation>
    <scope>NUCLEOTIDE SEQUENCE [LARGE SCALE GENOMIC DNA]</scope>
    <source>
        <strain evidence="7 8">DG893</strain>
    </source>
</reference>
<sequence length="493" mass="52833">MTMANLTGQLFIDGLWLEGHGDFFESLQPVTGETVWDGVSASIEDVDAAVREARSAFVGWRKRPFSERQALVEKFGTLLEEHKEELAHQIGSETGKPLWESRTEVAAMIGKIGISVAAYHDRTGHSESDVAGGHAVLRHRPHGVVAVFGPYNFPGHLPNGHIVPALLAGNTVVFKPSELTPGVAELTVKLWEKAGLPPGVINLVQGAMPTGKSLSSHPGVDGLFFTGSSTVGHLLHKQFGGQPEKILALEMGGNNPLIVQNVQDVDGAVHHALQSAFLSAGQRCTCARRLLVPKGTKGDQFLERFAEVVSRITVGDFDAEPQPFMGSVISAQAADKLLAAQNSLVTQGGQLLLEMQRLREGTGLLSPGIVDATGLDLVDEEFFGPLLTVYRYKSFDEALELANNTRYGLSAGILTDDHKLYERLTDEVRAGIVNWNRPLTGASSAAPFGGVGASGNHRPSAYYAADYCAWPMASLEAKKSEVPDSLAPGLNFD</sequence>
<gene>
    <name evidence="4" type="primary">astD</name>
    <name evidence="7" type="ORF">MDG893_03880</name>
</gene>
<dbReference type="NCBIfam" id="TIGR03240">
    <property type="entry name" value="arg_catab_astD"/>
    <property type="match status" value="1"/>
</dbReference>
<keyword evidence="1 4" id="KW-0056">Arginine metabolism</keyword>
<comment type="pathway">
    <text evidence="4">Amino-acid degradation; L-arginine degradation via AST pathway; L-glutamate and succinate from L-arginine: step 4/5.</text>
</comment>
<dbReference type="CDD" id="cd07095">
    <property type="entry name" value="ALDH_SGSD_AstD"/>
    <property type="match status" value="1"/>
</dbReference>
<dbReference type="PANTHER" id="PTHR11699">
    <property type="entry name" value="ALDEHYDE DEHYDROGENASE-RELATED"/>
    <property type="match status" value="1"/>
</dbReference>
<comment type="caution">
    <text evidence="7">The sequence shown here is derived from an EMBL/GenBank/DDBJ whole genome shotgun (WGS) entry which is preliminary data.</text>
</comment>
<dbReference type="Proteomes" id="UP000005856">
    <property type="component" value="Unassembled WGS sequence"/>
</dbReference>
<feature type="domain" description="Aldehyde dehydrogenase" evidence="6">
    <location>
        <begin position="16"/>
        <end position="466"/>
    </location>
</feature>
<feature type="binding site" evidence="4">
    <location>
        <begin position="227"/>
        <end position="232"/>
    </location>
    <ligand>
        <name>NAD(+)</name>
        <dbReference type="ChEBI" id="CHEBI:57540"/>
    </ligand>
</feature>
<feature type="active site" evidence="4 5">
    <location>
        <position position="250"/>
    </location>
</feature>
<dbReference type="FunFam" id="3.40.605.10:FF:000010">
    <property type="entry name" value="N-succinylglutamate 5-semialdehyde dehydrogenase"/>
    <property type="match status" value="1"/>
</dbReference>
<dbReference type="eggNOG" id="COG1012">
    <property type="taxonomic scope" value="Bacteria"/>
</dbReference>
<dbReference type="InterPro" id="IPR029510">
    <property type="entry name" value="Ald_DH_CS_GLU"/>
</dbReference>
<dbReference type="EMBL" id="ABCP01000009">
    <property type="protein sequence ID" value="EDM48183.1"/>
    <property type="molecule type" value="Genomic_DNA"/>
</dbReference>
<evidence type="ECO:0000256" key="3">
    <source>
        <dbReference type="ARBA" id="ARBA00023027"/>
    </source>
</evidence>
<name>A6EZI4_9GAMM</name>
<comment type="similarity">
    <text evidence="4">Belongs to the aldehyde dehydrogenase family. AstD subfamily.</text>
</comment>
<evidence type="ECO:0000256" key="2">
    <source>
        <dbReference type="ARBA" id="ARBA00023002"/>
    </source>
</evidence>
<dbReference type="InterPro" id="IPR016160">
    <property type="entry name" value="Ald_DH_CS_CYS"/>
</dbReference>
<dbReference type="NCBIfam" id="NF006992">
    <property type="entry name" value="PRK09457.1"/>
    <property type="match status" value="1"/>
</dbReference>
<evidence type="ECO:0000256" key="5">
    <source>
        <dbReference type="PROSITE-ProRule" id="PRU10007"/>
    </source>
</evidence>
<dbReference type="GO" id="GO:0019544">
    <property type="term" value="P:L-arginine catabolic process to L-glutamate"/>
    <property type="evidence" value="ECO:0007669"/>
    <property type="project" value="UniProtKB-UniRule"/>
</dbReference>
<dbReference type="HAMAP" id="MF_01174">
    <property type="entry name" value="Aldedh_AstD"/>
    <property type="match status" value="1"/>
</dbReference>
<dbReference type="InterPro" id="IPR015590">
    <property type="entry name" value="Aldehyde_DH_dom"/>
</dbReference>
<evidence type="ECO:0000313" key="7">
    <source>
        <dbReference type="EMBL" id="EDM48183.1"/>
    </source>
</evidence>
<dbReference type="STRING" id="443152.MDG893_03880"/>
<organism evidence="7 8">
    <name type="scientific">Marinobacter algicola DG893</name>
    <dbReference type="NCBI Taxonomy" id="443152"/>
    <lineage>
        <taxon>Bacteria</taxon>
        <taxon>Pseudomonadati</taxon>
        <taxon>Pseudomonadota</taxon>
        <taxon>Gammaproteobacteria</taxon>
        <taxon>Pseudomonadales</taxon>
        <taxon>Marinobacteraceae</taxon>
        <taxon>Marinobacter</taxon>
    </lineage>
</organism>
<dbReference type="InterPro" id="IPR016161">
    <property type="entry name" value="Ald_DH/histidinol_DH"/>
</dbReference>
<dbReference type="InterPro" id="IPR016162">
    <property type="entry name" value="Ald_DH_N"/>
</dbReference>
<dbReference type="Pfam" id="PF00171">
    <property type="entry name" value="Aldedh"/>
    <property type="match status" value="1"/>
</dbReference>
<evidence type="ECO:0000256" key="1">
    <source>
        <dbReference type="ARBA" id="ARBA00022503"/>
    </source>
</evidence>
<comment type="catalytic activity">
    <reaction evidence="4">
        <text>N-succinyl-L-glutamate 5-semialdehyde + NAD(+) + H2O = N-succinyl-L-glutamate + NADH + 2 H(+)</text>
        <dbReference type="Rhea" id="RHEA:10812"/>
        <dbReference type="ChEBI" id="CHEBI:15377"/>
        <dbReference type="ChEBI" id="CHEBI:15378"/>
        <dbReference type="ChEBI" id="CHEBI:57540"/>
        <dbReference type="ChEBI" id="CHEBI:57945"/>
        <dbReference type="ChEBI" id="CHEBI:58520"/>
        <dbReference type="ChEBI" id="CHEBI:58763"/>
        <dbReference type="EC" id="1.2.1.71"/>
    </reaction>
</comment>
<accession>A6EZI4</accession>
<dbReference type="GO" id="GO:0019545">
    <property type="term" value="P:L-arginine catabolic process to succinate"/>
    <property type="evidence" value="ECO:0007669"/>
    <property type="project" value="UniProtKB-UniRule"/>
</dbReference>
<dbReference type="PROSITE" id="PS00070">
    <property type="entry name" value="ALDEHYDE_DEHYDR_CYS"/>
    <property type="match status" value="1"/>
</dbReference>
<proteinExistence type="inferred from homology"/>